<keyword evidence="7" id="KW-0812">Transmembrane</keyword>
<evidence type="ECO:0000313" key="11">
    <source>
        <dbReference type="EMBL" id="TYS72240.1"/>
    </source>
</evidence>
<comment type="subcellular location">
    <subcellularLocation>
        <location evidence="1">Secreted</location>
        <location evidence="1">Cell wall</location>
        <topology evidence="1">Peptidoglycan-anchor</topology>
    </subcellularLocation>
</comment>
<feature type="domain" description="Gram-positive cocci surface proteins LPxTG" evidence="10">
    <location>
        <begin position="1505"/>
        <end position="1538"/>
    </location>
</feature>
<evidence type="ECO:0000256" key="5">
    <source>
        <dbReference type="ARBA" id="ARBA00023088"/>
    </source>
</evidence>
<dbReference type="Gene3D" id="2.40.50.90">
    <property type="match status" value="1"/>
</dbReference>
<dbReference type="GO" id="GO:0000166">
    <property type="term" value="F:nucleotide binding"/>
    <property type="evidence" value="ECO:0007669"/>
    <property type="project" value="InterPro"/>
</dbReference>
<keyword evidence="5" id="KW-0572">Peptidoglycan-anchor</keyword>
<dbReference type="PANTHER" id="PTHR11575:SF24">
    <property type="entry name" value="5'-NUCLEOTIDASE"/>
    <property type="match status" value="1"/>
</dbReference>
<sequence>MRQFTKRIVMILLAVLITFSNFLPAMNMTTYAAEEQSSTITVAEAIANNSGTANVEGYIVGTVVSSSNFDLEAPWSQTTNLALADSPDETDITKMLPVQLPNNEIRTTLNLVNNPGNHHAKIQITGSLEDYFTLPGLKSPTDFSIIDGGQEPEPPAEPELITLEEARTKNVGQEVIVQGVVTADNAAIGGGKLSTYIQDETAGINLFSNSLSGFPNLVEGQVVEVRGKIAEYNGLLEIMPNTDGIEILAENEALPNATPITIEDLQSATVAEPLEGQLVAVTGYVSSKPSTPAGGGYNVTLTDSDFNSTTLRVMEGTNAIDALEEGKWYEITAILSQYNTYQILPRKASDIVLAEEQPEPPSAAGEYPAVVERVTDGDTIRITSPVFGSQSVRYVNIDTPETYHSVRNDLDQNQKDKGNEATAYMETLLQPGDEVILKVGEEPTDNYGRLLAQVLRKEDRLNTNLEMVREGYAVTYFIHPVGPEDEYNEFQTAVKEAKDAGKGIWNEADPLLELPTFFRARYEGNPLTKPVGDSDTKEYVQPTEWEEVPVEKRVFFWNEADALAAGYTPVEDGGEEPNPNPGELVSVQLIGMNDLHGKIDQTYDLSKDHGIAAAGRMDYVSAYLKDRREQNPNTLIMHAGDMIGGSSPVAALLQDEPVVEIMNEIGFDIGTVGNHEFDEGTTEFLRMVNGGDHPEGKGTEGYEGMNFPNVCANCVWKDSGETFLPPYEILEVGGEQIGFIGVNTTATLNMVIPDGIQDITFTDEVDAVNEATQELKEQGIEAIVVLAHMPASQDGESATGDAANLANNIDDEVDVIFAAHNHEIVNAMVDNKLIVQALDYGKAFSAVDLEIDPETGDIVNKEAEIVFVDQSKMDPDPVVSDILTNYENRIAPILNEVIGVAEVAMEGGYGVRGEVGDNALGNLIADGMAAEMDADFALMNGGGIRDNLNQGDITWGELFNIQPFNNVLMKLEITGADLYTIMNAQLQAPYGPDYSISGFHYTWDGSTYKVVDITFPDGTPIDKEATYTVVTNNFMATSTGSKYRPIGELGKNAVTGPEDLEATVNFVRSFEGPINYVAEGRISEVEVDPGGDLGTVTIAEARDAENGSEVTIEGIVTTTSGAWGSKGFYIQDETAGTYVFQNSDDVEPGDVVRLTGKVGTYNGEIQIGSLTSFEKTGTMEVPEPLVLTVEDVNESNAGQLVTIKGVEISDLVSVNSYGTFEFTGTRNGQSIVVRVDNRTGLMFNNFTFEDGDKVTVTGISSNFNDVIQLKPRGEEDIVEYVEDSTITSINFEDFLTEEGDLLVDLLEGEEGFSISPEALQLMAEYNPEAMILIEKSDVLLSVPFVSLTVDQELTFWVEDLTEWFEDSVSGVYDLSIIKENGDTISEFDVPVTITFAVNPKHVDNKENLTVLYIYEDEEYEIVESTVEEYEEMYFVTAELYHFSIYGVFELEEDEDGNPIPPVPPVVDEDDEKEDKKEDKEEDKQDKKEDKEAVKEEKKDQKGNKLPNTATKNFSFLLIGAALLTLGGAGVLVYRRREA</sequence>
<dbReference type="SUPFAM" id="SSF50199">
    <property type="entry name" value="Staphylococcal nuclease"/>
    <property type="match status" value="1"/>
</dbReference>
<dbReference type="InterPro" id="IPR006146">
    <property type="entry name" value="5'-Nucleotdase_CS"/>
</dbReference>
<comment type="caution">
    <text evidence="11">The sequence shown here is derived from an EMBL/GenBank/DDBJ whole genome shotgun (WGS) entry which is preliminary data.</text>
</comment>
<proteinExistence type="predicted"/>
<gene>
    <name evidence="11" type="ORF">FZC75_09755</name>
</gene>
<dbReference type="Pfam" id="PF19886">
    <property type="entry name" value="DUF6359"/>
    <property type="match status" value="1"/>
</dbReference>
<dbReference type="InterPro" id="IPR008334">
    <property type="entry name" value="5'-Nucleotdase_C"/>
</dbReference>
<dbReference type="Pfam" id="PF00746">
    <property type="entry name" value="Gram_pos_anchor"/>
    <property type="match status" value="1"/>
</dbReference>
<evidence type="ECO:0000256" key="8">
    <source>
        <dbReference type="SAM" id="SignalP"/>
    </source>
</evidence>
<dbReference type="Proteomes" id="UP000324517">
    <property type="component" value="Unassembled WGS sequence"/>
</dbReference>
<dbReference type="PROSITE" id="PS50847">
    <property type="entry name" value="GRAM_POS_ANCHORING"/>
    <property type="match status" value="1"/>
</dbReference>
<dbReference type="PROSITE" id="PS50830">
    <property type="entry name" value="TNASE_3"/>
    <property type="match status" value="1"/>
</dbReference>
<evidence type="ECO:0000256" key="7">
    <source>
        <dbReference type="SAM" id="Phobius"/>
    </source>
</evidence>
<dbReference type="SUPFAM" id="SSF55816">
    <property type="entry name" value="5'-nucleotidase (syn. UDP-sugar hydrolase), C-terminal domain"/>
    <property type="match status" value="1"/>
</dbReference>
<keyword evidence="4 8" id="KW-0732">Signal</keyword>
<feature type="transmembrane region" description="Helical" evidence="7">
    <location>
        <begin position="1513"/>
        <end position="1533"/>
    </location>
</feature>
<organism evidence="11 12">
    <name type="scientific">Sutcliffiella horikoshii</name>
    <dbReference type="NCBI Taxonomy" id="79883"/>
    <lineage>
        <taxon>Bacteria</taxon>
        <taxon>Bacillati</taxon>
        <taxon>Bacillota</taxon>
        <taxon>Bacilli</taxon>
        <taxon>Bacillales</taxon>
        <taxon>Bacillaceae</taxon>
        <taxon>Sutcliffiella</taxon>
    </lineage>
</organism>
<dbReference type="Gene3D" id="3.60.21.10">
    <property type="match status" value="1"/>
</dbReference>
<dbReference type="InterPro" id="IPR004843">
    <property type="entry name" value="Calcineurin-like_PHP"/>
</dbReference>
<dbReference type="GO" id="GO:0008768">
    <property type="term" value="F:UDP-sugar diphosphatase activity"/>
    <property type="evidence" value="ECO:0007669"/>
    <property type="project" value="TreeGrafter"/>
</dbReference>
<evidence type="ECO:0000256" key="6">
    <source>
        <dbReference type="SAM" id="MobiDB-lite"/>
    </source>
</evidence>
<dbReference type="OrthoDB" id="9775118at2"/>
<dbReference type="GO" id="GO:0009166">
    <property type="term" value="P:nucleotide catabolic process"/>
    <property type="evidence" value="ECO:0007669"/>
    <property type="project" value="InterPro"/>
</dbReference>
<dbReference type="InterPro" id="IPR016071">
    <property type="entry name" value="Staphylococal_nuclease_OB-fold"/>
</dbReference>
<dbReference type="Gene3D" id="3.90.780.10">
    <property type="entry name" value="5'-Nucleotidase, C-terminal domain"/>
    <property type="match status" value="1"/>
</dbReference>
<keyword evidence="7" id="KW-1133">Transmembrane helix</keyword>
<dbReference type="FunFam" id="3.60.21.10:FF:000052">
    <property type="entry name" value="Endonuclease YhcR"/>
    <property type="match status" value="1"/>
</dbReference>
<keyword evidence="2" id="KW-0134">Cell wall</keyword>
<dbReference type="RefSeq" id="WP_148979136.1">
    <property type="nucleotide sequence ID" value="NZ_JBNILM010000004.1"/>
</dbReference>
<keyword evidence="3" id="KW-0964">Secreted</keyword>
<keyword evidence="7" id="KW-0472">Membrane</keyword>
<feature type="chain" id="PRO_5038678280" evidence="8">
    <location>
        <begin position="26"/>
        <end position="1538"/>
    </location>
</feature>
<protein>
    <submittedName>
        <fullName evidence="11">LPXTG cell wall anchor domain-containing protein</fullName>
    </submittedName>
</protein>
<dbReference type="GO" id="GO:0046872">
    <property type="term" value="F:metal ion binding"/>
    <property type="evidence" value="ECO:0007669"/>
    <property type="project" value="InterPro"/>
</dbReference>
<evidence type="ECO:0000256" key="4">
    <source>
        <dbReference type="ARBA" id="ARBA00022729"/>
    </source>
</evidence>
<feature type="signal peptide" evidence="8">
    <location>
        <begin position="1"/>
        <end position="25"/>
    </location>
</feature>
<dbReference type="Pfam" id="PF00149">
    <property type="entry name" value="Metallophos"/>
    <property type="match status" value="1"/>
</dbReference>
<reference evidence="11 12" key="1">
    <citation type="submission" date="2019-08" db="EMBL/GenBank/DDBJ databases">
        <title>Bacillus genomes from the desert of Cuatro Cienegas, Coahuila.</title>
        <authorList>
            <person name="Olmedo-Alvarez G."/>
        </authorList>
    </citation>
    <scope>NUCLEOTIDE SEQUENCE [LARGE SCALE GENOMIC DNA]</scope>
    <source>
        <strain evidence="11 12">CH98b_3T</strain>
    </source>
</reference>
<dbReference type="InterPro" id="IPR045939">
    <property type="entry name" value="YhcR_N"/>
</dbReference>
<evidence type="ECO:0000256" key="3">
    <source>
        <dbReference type="ARBA" id="ARBA00022525"/>
    </source>
</evidence>
<dbReference type="Pfam" id="PF18942">
    <property type="entry name" value="DUF5689"/>
    <property type="match status" value="2"/>
</dbReference>
<dbReference type="InterPro" id="IPR036907">
    <property type="entry name" value="5'-Nucleotdase_C_sf"/>
</dbReference>
<evidence type="ECO:0000259" key="9">
    <source>
        <dbReference type="PROSITE" id="PS50830"/>
    </source>
</evidence>
<dbReference type="InterPro" id="IPR029052">
    <property type="entry name" value="Metallo-depent_PP-like"/>
</dbReference>
<dbReference type="GO" id="GO:0008253">
    <property type="term" value="F:5'-nucleotidase activity"/>
    <property type="evidence" value="ECO:0007669"/>
    <property type="project" value="TreeGrafter"/>
</dbReference>
<evidence type="ECO:0000256" key="2">
    <source>
        <dbReference type="ARBA" id="ARBA00022512"/>
    </source>
</evidence>
<dbReference type="SMART" id="SM00318">
    <property type="entry name" value="SNc"/>
    <property type="match status" value="1"/>
</dbReference>
<dbReference type="InterPro" id="IPR035437">
    <property type="entry name" value="SNase_OB-fold_sf"/>
</dbReference>
<accession>A0A5D4T974</accession>
<evidence type="ECO:0000256" key="1">
    <source>
        <dbReference type="ARBA" id="ARBA00004168"/>
    </source>
</evidence>
<feature type="compositionally biased region" description="Basic and acidic residues" evidence="6">
    <location>
        <begin position="1473"/>
        <end position="1502"/>
    </location>
</feature>
<evidence type="ECO:0000313" key="12">
    <source>
        <dbReference type="Proteomes" id="UP000324517"/>
    </source>
</evidence>
<dbReference type="PROSITE" id="PS00786">
    <property type="entry name" value="5_NUCLEOTIDASE_2"/>
    <property type="match status" value="1"/>
</dbReference>
<dbReference type="PRINTS" id="PR01607">
    <property type="entry name" value="APYRASEFAMLY"/>
</dbReference>
<dbReference type="InterPro" id="IPR006179">
    <property type="entry name" value="5_nucleotidase/apyrase"/>
</dbReference>
<dbReference type="NCBIfam" id="TIGR01167">
    <property type="entry name" value="LPXTG_anchor"/>
    <property type="match status" value="1"/>
</dbReference>
<dbReference type="InterPro" id="IPR019931">
    <property type="entry name" value="LPXTG_anchor"/>
</dbReference>
<name>A0A5D4T974_9BACI</name>
<dbReference type="SUPFAM" id="SSF56300">
    <property type="entry name" value="Metallo-dependent phosphatases"/>
    <property type="match status" value="1"/>
</dbReference>
<evidence type="ECO:0000259" key="10">
    <source>
        <dbReference type="PROSITE" id="PS50847"/>
    </source>
</evidence>
<feature type="region of interest" description="Disordered" evidence="6">
    <location>
        <begin position="1452"/>
        <end position="1508"/>
    </location>
</feature>
<dbReference type="Pfam" id="PF02872">
    <property type="entry name" value="5_nucleotid_C"/>
    <property type="match status" value="1"/>
</dbReference>
<dbReference type="InterPro" id="IPR043744">
    <property type="entry name" value="DUF5689"/>
</dbReference>
<dbReference type="EMBL" id="VTET01000004">
    <property type="protein sequence ID" value="TYS72240.1"/>
    <property type="molecule type" value="Genomic_DNA"/>
</dbReference>
<dbReference type="PANTHER" id="PTHR11575">
    <property type="entry name" value="5'-NUCLEOTIDASE-RELATED"/>
    <property type="match status" value="1"/>
</dbReference>
<feature type="domain" description="TNase-like" evidence="9">
    <location>
        <begin position="365"/>
        <end position="507"/>
    </location>
</feature>
<dbReference type="Pfam" id="PF00565">
    <property type="entry name" value="SNase"/>
    <property type="match status" value="1"/>
</dbReference>
<dbReference type="GO" id="GO:0030288">
    <property type="term" value="C:outer membrane-bounded periplasmic space"/>
    <property type="evidence" value="ECO:0007669"/>
    <property type="project" value="TreeGrafter"/>
</dbReference>
<dbReference type="CDD" id="cd04486">
    <property type="entry name" value="YhcR_OBF_like"/>
    <property type="match status" value="3"/>
</dbReference>